<gene>
    <name evidence="2" type="ORF">BO71DRAFT_131486</name>
</gene>
<sequence length="79" mass="8346">MCMCMSTPERHPAPTRTPLPLPQQHPPTSETRPASGVNTNSHPQSLRAGLSPPHGPHGGLTGTSRLLLTCHSPTVRLPG</sequence>
<dbReference type="Proteomes" id="UP000247810">
    <property type="component" value="Unassembled WGS sequence"/>
</dbReference>
<organism evidence="2 3">
    <name type="scientific">Aspergillus ellipticus CBS 707.79</name>
    <dbReference type="NCBI Taxonomy" id="1448320"/>
    <lineage>
        <taxon>Eukaryota</taxon>
        <taxon>Fungi</taxon>
        <taxon>Dikarya</taxon>
        <taxon>Ascomycota</taxon>
        <taxon>Pezizomycotina</taxon>
        <taxon>Eurotiomycetes</taxon>
        <taxon>Eurotiomycetidae</taxon>
        <taxon>Eurotiales</taxon>
        <taxon>Aspergillaceae</taxon>
        <taxon>Aspergillus</taxon>
        <taxon>Aspergillus subgen. Circumdati</taxon>
    </lineage>
</organism>
<dbReference type="EMBL" id="KZ826076">
    <property type="protein sequence ID" value="PYH88636.1"/>
    <property type="molecule type" value="Genomic_DNA"/>
</dbReference>
<feature type="compositionally biased region" description="Pro residues" evidence="1">
    <location>
        <begin position="15"/>
        <end position="25"/>
    </location>
</feature>
<proteinExistence type="predicted"/>
<reference evidence="2 3" key="1">
    <citation type="submission" date="2018-02" db="EMBL/GenBank/DDBJ databases">
        <title>The genomes of Aspergillus section Nigri reveals drivers in fungal speciation.</title>
        <authorList>
            <consortium name="DOE Joint Genome Institute"/>
            <person name="Vesth T.C."/>
            <person name="Nybo J."/>
            <person name="Theobald S."/>
            <person name="Brandl J."/>
            <person name="Frisvad J.C."/>
            <person name="Nielsen K.F."/>
            <person name="Lyhne E.K."/>
            <person name="Kogle M.E."/>
            <person name="Kuo A."/>
            <person name="Riley R."/>
            <person name="Clum A."/>
            <person name="Nolan M."/>
            <person name="Lipzen A."/>
            <person name="Salamov A."/>
            <person name="Henrissat B."/>
            <person name="Wiebenga A."/>
            <person name="De vries R.P."/>
            <person name="Grigoriev I.V."/>
            <person name="Mortensen U.H."/>
            <person name="Andersen M.R."/>
            <person name="Baker S.E."/>
        </authorList>
    </citation>
    <scope>NUCLEOTIDE SEQUENCE [LARGE SCALE GENOMIC DNA]</scope>
    <source>
        <strain evidence="2 3">CBS 707.79</strain>
    </source>
</reference>
<evidence type="ECO:0000256" key="1">
    <source>
        <dbReference type="SAM" id="MobiDB-lite"/>
    </source>
</evidence>
<feature type="compositionally biased region" description="Polar residues" evidence="1">
    <location>
        <begin position="28"/>
        <end position="44"/>
    </location>
</feature>
<keyword evidence="3" id="KW-1185">Reference proteome</keyword>
<evidence type="ECO:0000313" key="2">
    <source>
        <dbReference type="EMBL" id="PYH88636.1"/>
    </source>
</evidence>
<dbReference type="AlphaFoldDB" id="A0A319CTR6"/>
<accession>A0A319CTR6</accession>
<name>A0A319CTR6_9EURO</name>
<dbReference type="VEuPathDB" id="FungiDB:BO71DRAFT_131486"/>
<feature type="region of interest" description="Disordered" evidence="1">
    <location>
        <begin position="1"/>
        <end position="79"/>
    </location>
</feature>
<protein>
    <submittedName>
        <fullName evidence="2">Uncharacterized protein</fullName>
    </submittedName>
</protein>
<evidence type="ECO:0000313" key="3">
    <source>
        <dbReference type="Proteomes" id="UP000247810"/>
    </source>
</evidence>